<dbReference type="InterPro" id="IPR035923">
    <property type="entry name" value="TT1751-like_sf"/>
</dbReference>
<dbReference type="SUPFAM" id="SSF103247">
    <property type="entry name" value="TT1751-like"/>
    <property type="match status" value="1"/>
</dbReference>
<feature type="signal peptide" evidence="1">
    <location>
        <begin position="1"/>
        <end position="22"/>
    </location>
</feature>
<evidence type="ECO:0000313" key="4">
    <source>
        <dbReference type="Proteomes" id="UP000772812"/>
    </source>
</evidence>
<dbReference type="EMBL" id="JAACYA010000002">
    <property type="protein sequence ID" value="MBK3332900.1"/>
    <property type="molecule type" value="Genomic_DNA"/>
</dbReference>
<keyword evidence="1" id="KW-0732">Signal</keyword>
<dbReference type="RefSeq" id="WP_200674303.1">
    <property type="nucleotide sequence ID" value="NZ_JAACYA010000002.1"/>
</dbReference>
<dbReference type="CDD" id="cd14797">
    <property type="entry name" value="DUF302"/>
    <property type="match status" value="1"/>
</dbReference>
<gene>
    <name evidence="3" type="ORF">GWK41_07445</name>
</gene>
<comment type="caution">
    <text evidence="3">The sequence shown here is derived from an EMBL/GenBank/DDBJ whole genome shotgun (WGS) entry which is preliminary data.</text>
</comment>
<evidence type="ECO:0000313" key="3">
    <source>
        <dbReference type="EMBL" id="MBK3332900.1"/>
    </source>
</evidence>
<accession>A0ABS1GJ32</accession>
<proteinExistence type="predicted"/>
<feature type="chain" id="PRO_5047486099" evidence="1">
    <location>
        <begin position="23"/>
        <end position="197"/>
    </location>
</feature>
<dbReference type="InterPro" id="IPR005180">
    <property type="entry name" value="DUF302"/>
</dbReference>
<dbReference type="PANTHER" id="PTHR38342">
    <property type="entry name" value="SLR5037 PROTEIN"/>
    <property type="match status" value="1"/>
</dbReference>
<evidence type="ECO:0000259" key="2">
    <source>
        <dbReference type="Pfam" id="PF03625"/>
    </source>
</evidence>
<evidence type="ECO:0000256" key="1">
    <source>
        <dbReference type="SAM" id="SignalP"/>
    </source>
</evidence>
<sequence length="197" mass="23130">MKRLILLLLTVYAFTLNSCITAMEWSTRDEDDDEYIPPKKVTVEKKENLKGYNPKPQEEEEEEIPDIYEVSADISYEEADLLLRSALEEANFKIIKVSHVTKGMKEQGRRDFWEDMNIYMICKLSDGYFVLRHNPHLVGFCPYRIYTYRNKDGLLVIGMVKPSMAVRYMGNPDMKAIQILKKHDRQLKEIIDQIISK</sequence>
<dbReference type="Gene3D" id="3.30.310.70">
    <property type="entry name" value="TT1751-like domain"/>
    <property type="match status" value="1"/>
</dbReference>
<protein>
    <submittedName>
        <fullName evidence="3">DUF302 domain-containing protein</fullName>
    </submittedName>
</protein>
<reference evidence="3 4" key="1">
    <citation type="journal article" date="2021" name="Syst. Appl. Microbiol.">
        <title>Persephonella atlantica sp. nov.: How to adapt to physico-chemical gradients in high temperature hydrothermal habitats.</title>
        <authorList>
            <person name="Francois D.X."/>
            <person name="Godfroy A."/>
            <person name="Mathien C."/>
            <person name="Aube J."/>
            <person name="Cathalot C."/>
            <person name="Lesongeur F."/>
            <person name="L'Haridon S."/>
            <person name="Philippon X."/>
            <person name="Roussel E.G."/>
        </authorList>
    </citation>
    <scope>NUCLEOTIDE SEQUENCE [LARGE SCALE GENOMIC DNA]</scope>
    <source>
        <strain evidence="3 4">MO1340</strain>
    </source>
</reference>
<feature type="domain" description="DUF302" evidence="2">
    <location>
        <begin position="100"/>
        <end position="162"/>
    </location>
</feature>
<organism evidence="3 4">
    <name type="scientific">Persephonella atlantica</name>
    <dbReference type="NCBI Taxonomy" id="2699429"/>
    <lineage>
        <taxon>Bacteria</taxon>
        <taxon>Pseudomonadati</taxon>
        <taxon>Aquificota</taxon>
        <taxon>Aquificia</taxon>
        <taxon>Aquificales</taxon>
        <taxon>Hydrogenothermaceae</taxon>
        <taxon>Persephonella</taxon>
    </lineage>
</organism>
<name>A0ABS1GJ32_9AQUI</name>
<keyword evidence="4" id="KW-1185">Reference proteome</keyword>
<dbReference type="Pfam" id="PF03625">
    <property type="entry name" value="DUF302"/>
    <property type="match status" value="1"/>
</dbReference>
<dbReference type="Proteomes" id="UP000772812">
    <property type="component" value="Unassembled WGS sequence"/>
</dbReference>
<dbReference type="PANTHER" id="PTHR38342:SF1">
    <property type="entry name" value="SLR5037 PROTEIN"/>
    <property type="match status" value="1"/>
</dbReference>